<dbReference type="GO" id="GO:0016829">
    <property type="term" value="F:lyase activity"/>
    <property type="evidence" value="ECO:0007669"/>
    <property type="project" value="UniProtKB-KW"/>
</dbReference>
<dbReference type="GO" id="GO:0016853">
    <property type="term" value="F:isomerase activity"/>
    <property type="evidence" value="ECO:0007669"/>
    <property type="project" value="UniProtKB-KW"/>
</dbReference>
<name>A0A7G7BEA9_9ACTN</name>
<dbReference type="RefSeq" id="WP_185297244.1">
    <property type="nucleotide sequence ID" value="NZ_CP045702.1"/>
</dbReference>
<evidence type="ECO:0000256" key="1">
    <source>
        <dbReference type="ARBA" id="ARBA00005254"/>
    </source>
</evidence>
<dbReference type="InterPro" id="IPR014748">
    <property type="entry name" value="Enoyl-CoA_hydra_C"/>
</dbReference>
<dbReference type="GO" id="GO:0006635">
    <property type="term" value="P:fatty acid beta-oxidation"/>
    <property type="evidence" value="ECO:0007669"/>
    <property type="project" value="TreeGrafter"/>
</dbReference>
<dbReference type="CDD" id="cd06558">
    <property type="entry name" value="crotonase-like"/>
    <property type="match status" value="1"/>
</dbReference>
<dbReference type="SUPFAM" id="SSF52096">
    <property type="entry name" value="ClpP/crotonase"/>
    <property type="match status" value="1"/>
</dbReference>
<dbReference type="InterPro" id="IPR001753">
    <property type="entry name" value="Enoyl-CoA_hydra/iso"/>
</dbReference>
<dbReference type="EMBL" id="CP045702">
    <property type="protein sequence ID" value="QNE73674.1"/>
    <property type="molecule type" value="Genomic_DNA"/>
</dbReference>
<dbReference type="Gene3D" id="3.90.226.10">
    <property type="entry name" value="2-enoyl-CoA Hydratase, Chain A, domain 1"/>
    <property type="match status" value="1"/>
</dbReference>
<keyword evidence="4" id="KW-1185">Reference proteome</keyword>
<dbReference type="InterPro" id="IPR029045">
    <property type="entry name" value="ClpP/crotonase-like_dom_sf"/>
</dbReference>
<evidence type="ECO:0000313" key="4">
    <source>
        <dbReference type="Proteomes" id="UP000515307"/>
    </source>
</evidence>
<keyword evidence="2" id="KW-0456">Lyase</keyword>
<dbReference type="Gene3D" id="1.10.12.10">
    <property type="entry name" value="Lyase 2-enoyl-coa Hydratase, Chain A, domain 2"/>
    <property type="match status" value="1"/>
</dbReference>
<dbReference type="KEGG" id="sfiy:F0344_02780"/>
<keyword evidence="3" id="KW-0413">Isomerase</keyword>
<evidence type="ECO:0000256" key="2">
    <source>
        <dbReference type="ARBA" id="ARBA00023239"/>
    </source>
</evidence>
<proteinExistence type="inferred from homology"/>
<comment type="similarity">
    <text evidence="1">Belongs to the enoyl-CoA hydratase/isomerase family.</text>
</comment>
<dbReference type="Pfam" id="PF00378">
    <property type="entry name" value="ECH_1"/>
    <property type="match status" value="1"/>
</dbReference>
<accession>A0A7G7BEA9</accession>
<reference evidence="4" key="1">
    <citation type="submission" date="2019-10" db="EMBL/GenBank/DDBJ databases">
        <title>Antimicrobial potential of Antarctic Bacteria.</title>
        <authorList>
            <person name="Benaud N."/>
            <person name="Edwards R.J."/>
            <person name="Ferrari B.C."/>
        </authorList>
    </citation>
    <scope>NUCLEOTIDE SEQUENCE [LARGE SCALE GENOMIC DNA]</scope>
    <source>
        <strain evidence="4">NBSH44</strain>
    </source>
</reference>
<dbReference type="Proteomes" id="UP000515307">
    <property type="component" value="Chromosome"/>
</dbReference>
<dbReference type="PANTHER" id="PTHR11941:SF127">
    <property type="entry name" value="ENOYL-COA HYDRATASE ECHA18 (ENOYL HYDRASE) (UNSATURATED ACYL-COA HYDRATASE) (CROTONASE)-RELATED"/>
    <property type="match status" value="1"/>
</dbReference>
<evidence type="ECO:0000313" key="3">
    <source>
        <dbReference type="EMBL" id="QNE73674.1"/>
    </source>
</evidence>
<dbReference type="PANTHER" id="PTHR11941">
    <property type="entry name" value="ENOYL-COA HYDRATASE-RELATED"/>
    <property type="match status" value="1"/>
</dbReference>
<protein>
    <submittedName>
        <fullName evidence="3">Enoyl-CoA hydratase/isomerase family protein</fullName>
    </submittedName>
</protein>
<dbReference type="AlphaFoldDB" id="A0A7G7BEA9"/>
<sequence length="265" mass="27780">MDRTDQPRLEDTVTDGIATVVISNPAKRNAMTADMWQALPVLLERLAADRAVRALVLTGAGDTFCAGADISSLRSSVQEPGGHPQALAVRAEEALAAFPRPTLAAVRGFCVGGGSQLAAACDLRFAEEGASFGITPARLGIVYPSSSTRRLVSLVGPATAKFLLFSGELIGTERALRAGLVDEVLPAGELGERVDSFVHLLASRSQLTQAAAKEFASGREDRDPYWADQARRSGDTAEGVAAFLERRAPVFTWTTGPVDGAATGG</sequence>
<organism evidence="3 4">
    <name type="scientific">Streptomyces finlayi</name>
    <dbReference type="NCBI Taxonomy" id="67296"/>
    <lineage>
        <taxon>Bacteria</taxon>
        <taxon>Bacillati</taxon>
        <taxon>Actinomycetota</taxon>
        <taxon>Actinomycetes</taxon>
        <taxon>Kitasatosporales</taxon>
        <taxon>Streptomycetaceae</taxon>
        <taxon>Streptomyces</taxon>
    </lineage>
</organism>
<gene>
    <name evidence="3" type="ORF">F0344_02780</name>
</gene>